<name>A0A561E3Z5_9MICO</name>
<organism evidence="1 2">
    <name type="scientific">Rudaeicoccus suwonensis</name>
    <dbReference type="NCBI Taxonomy" id="657409"/>
    <lineage>
        <taxon>Bacteria</taxon>
        <taxon>Bacillati</taxon>
        <taxon>Actinomycetota</taxon>
        <taxon>Actinomycetes</taxon>
        <taxon>Micrococcales</taxon>
        <taxon>Dermacoccaceae</taxon>
        <taxon>Rudaeicoccus</taxon>
    </lineage>
</organism>
<sequence length="107" mass="12674">MRHGADPLRAELDSRWREYLDSAAVLPDHEEWMLRAVTEYRDEIVHLGAQELNACAVQPWNDENARLAYKRYLDAARKYDQNPDVWESAYWSALRERLPSNRPMTLE</sequence>
<dbReference type="Proteomes" id="UP000318297">
    <property type="component" value="Unassembled WGS sequence"/>
</dbReference>
<protein>
    <submittedName>
        <fullName evidence="1">Uncharacterized protein</fullName>
    </submittedName>
</protein>
<keyword evidence="2" id="KW-1185">Reference proteome</keyword>
<comment type="caution">
    <text evidence="1">The sequence shown here is derived from an EMBL/GenBank/DDBJ whole genome shotgun (WGS) entry which is preliminary data.</text>
</comment>
<evidence type="ECO:0000313" key="2">
    <source>
        <dbReference type="Proteomes" id="UP000318297"/>
    </source>
</evidence>
<dbReference type="EMBL" id="VIVQ01000002">
    <property type="protein sequence ID" value="TWE10332.1"/>
    <property type="molecule type" value="Genomic_DNA"/>
</dbReference>
<reference evidence="1 2" key="1">
    <citation type="submission" date="2019-06" db="EMBL/GenBank/DDBJ databases">
        <title>Sequencing the genomes of 1000 actinobacteria strains.</title>
        <authorList>
            <person name="Klenk H.-P."/>
        </authorList>
    </citation>
    <scope>NUCLEOTIDE SEQUENCE [LARGE SCALE GENOMIC DNA]</scope>
    <source>
        <strain evidence="1 2">DSM 19560</strain>
    </source>
</reference>
<proteinExistence type="predicted"/>
<gene>
    <name evidence="1" type="ORF">BKA23_2688</name>
</gene>
<accession>A0A561E3Z5</accession>
<dbReference type="AlphaFoldDB" id="A0A561E3Z5"/>
<evidence type="ECO:0000313" key="1">
    <source>
        <dbReference type="EMBL" id="TWE10332.1"/>
    </source>
</evidence>